<feature type="transmembrane region" description="Helical" evidence="1">
    <location>
        <begin position="60"/>
        <end position="83"/>
    </location>
</feature>
<evidence type="ECO:0000313" key="2">
    <source>
        <dbReference type="EMBL" id="ESK84224.1"/>
    </source>
</evidence>
<keyword evidence="3" id="KW-1185">Reference proteome</keyword>
<evidence type="ECO:0000256" key="1">
    <source>
        <dbReference type="SAM" id="Phobius"/>
    </source>
</evidence>
<keyword evidence="1" id="KW-0472">Membrane</keyword>
<dbReference type="OrthoDB" id="2744793at2759"/>
<organism evidence="2 3">
    <name type="scientific">Moniliophthora roreri (strain MCA 2997)</name>
    <name type="common">Cocoa frosty pod rot fungus</name>
    <name type="synonym">Crinipellis roreri</name>
    <dbReference type="NCBI Taxonomy" id="1381753"/>
    <lineage>
        <taxon>Eukaryota</taxon>
        <taxon>Fungi</taxon>
        <taxon>Dikarya</taxon>
        <taxon>Basidiomycota</taxon>
        <taxon>Agaricomycotina</taxon>
        <taxon>Agaricomycetes</taxon>
        <taxon>Agaricomycetidae</taxon>
        <taxon>Agaricales</taxon>
        <taxon>Marasmiineae</taxon>
        <taxon>Marasmiaceae</taxon>
        <taxon>Moniliophthora</taxon>
    </lineage>
</organism>
<feature type="transmembrane region" description="Helical" evidence="1">
    <location>
        <begin position="224"/>
        <end position="244"/>
    </location>
</feature>
<proteinExistence type="predicted"/>
<dbReference type="HOGENOM" id="CLU_044614_9_3_1"/>
<sequence length="335" mass="36580">MPSTQESDFHGMLARSCGLILLGSIALLVSALLYGVHSVLISCAIPILWRKDSISRTTKVGLLAAMLSIFVLSTTLLALRMVFIRDKLGILPTLAIDTEAGVETNDLLFSTTDVLLFYFSVVIADCVVVWRACTLWTGNRKIVCVLSLLLLTTATANISFLGCRLGTGSNEISPKCGPMVLLSYISSGVTNLAATGSLGYKTWRHRKAIKKYLSSGHRTLQERVLYLVVETGAIYSLLWFLGLIDFILPDERTFAEAAISCNLLAAGAQLVGIYPSLLIVVVYLRKSYWDSNGASIPDEVILLNDPAKWARREPSEVCMHHIDGNGTGDIYTTQK</sequence>
<name>V2XXW2_MONRO</name>
<protein>
    <submittedName>
        <fullName evidence="2">Uncharacterized protein</fullName>
    </submittedName>
</protein>
<dbReference type="EMBL" id="AWSO01001348">
    <property type="protein sequence ID" value="ESK84224.1"/>
    <property type="molecule type" value="Genomic_DNA"/>
</dbReference>
<accession>V2XXW2</accession>
<dbReference type="Proteomes" id="UP000017559">
    <property type="component" value="Unassembled WGS sequence"/>
</dbReference>
<comment type="caution">
    <text evidence="2">The sequence shown here is derived from an EMBL/GenBank/DDBJ whole genome shotgun (WGS) entry which is preliminary data.</text>
</comment>
<dbReference type="AlphaFoldDB" id="V2XXW2"/>
<keyword evidence="1" id="KW-1133">Transmembrane helix</keyword>
<feature type="transmembrane region" description="Helical" evidence="1">
    <location>
        <begin position="264"/>
        <end position="284"/>
    </location>
</feature>
<evidence type="ECO:0000313" key="3">
    <source>
        <dbReference type="Proteomes" id="UP000017559"/>
    </source>
</evidence>
<feature type="transmembrane region" description="Helical" evidence="1">
    <location>
        <begin position="142"/>
        <end position="161"/>
    </location>
</feature>
<feature type="transmembrane region" description="Helical" evidence="1">
    <location>
        <begin position="20"/>
        <end position="48"/>
    </location>
</feature>
<feature type="transmembrane region" description="Helical" evidence="1">
    <location>
        <begin position="107"/>
        <end position="130"/>
    </location>
</feature>
<keyword evidence="1" id="KW-0812">Transmembrane</keyword>
<reference evidence="2 3" key="1">
    <citation type="journal article" date="2014" name="BMC Genomics">
        <title>Genome and secretome analysis of the hemibiotrophic fungal pathogen, Moniliophthora roreri, which causes frosty pod rot disease of cacao: mechanisms of the biotrophic and necrotrophic phases.</title>
        <authorList>
            <person name="Meinhardt L.W."/>
            <person name="Costa G.G.L."/>
            <person name="Thomazella D.P.T."/>
            <person name="Teixeira P.J.P.L."/>
            <person name="Carazzolle M.F."/>
            <person name="Schuster S.C."/>
            <person name="Carlson J.E."/>
            <person name="Guiltinan M.J."/>
            <person name="Mieczkowski P."/>
            <person name="Farmer A."/>
            <person name="Ramaraj T."/>
            <person name="Crozier J."/>
            <person name="Davis R.E."/>
            <person name="Shao J."/>
            <person name="Melnick R.L."/>
            <person name="Pereira G.A.G."/>
            <person name="Bailey B.A."/>
        </authorList>
    </citation>
    <scope>NUCLEOTIDE SEQUENCE [LARGE SCALE GENOMIC DNA]</scope>
    <source>
        <strain evidence="2 3">MCA 2997</strain>
    </source>
</reference>
<gene>
    <name evidence="2" type="ORF">Moror_11076</name>
</gene>
<feature type="transmembrane region" description="Helical" evidence="1">
    <location>
        <begin position="181"/>
        <end position="203"/>
    </location>
</feature>
<dbReference type="KEGG" id="mrr:Moror_11076"/>